<evidence type="ECO:0000256" key="7">
    <source>
        <dbReference type="ARBA" id="ARBA00023310"/>
    </source>
</evidence>
<comment type="subunit">
    <text evidence="8">F-type ATPases have 2 components, F(1) - the catalytic core - and F(0) - the membrane proton channel. F(1) has five subunits: alpha(3), beta(3), gamma(1), delta(1), epsilon(1). F(0) has three main subunits: a(1), b(2) and c(10-14). The alpha and beta chains form an alternating ring which encloses part of the gamma chain. F(1) is attached to F(0) by a central stalk formed by the gamma and epsilon chains, while a peripheral stalk is formed by the delta and b chains.</text>
</comment>
<keyword evidence="8" id="KW-1003">Cell membrane</keyword>
<dbReference type="PROSITE" id="PS00389">
    <property type="entry name" value="ATPASE_DELTA"/>
    <property type="match status" value="1"/>
</dbReference>
<gene>
    <name evidence="8" type="primary">atpH</name>
    <name evidence="9" type="ORF">ARMA_2449</name>
</gene>
<dbReference type="GO" id="GO:0045259">
    <property type="term" value="C:proton-transporting ATP synthase complex"/>
    <property type="evidence" value="ECO:0007669"/>
    <property type="project" value="UniProtKB-KW"/>
</dbReference>
<dbReference type="InParanoid" id="A0A0M8KB58"/>
<dbReference type="PRINTS" id="PR00125">
    <property type="entry name" value="ATPASEDELTA"/>
</dbReference>
<dbReference type="SUPFAM" id="SSF47928">
    <property type="entry name" value="N-terminal domain of the delta subunit of the F1F0-ATP synthase"/>
    <property type="match status" value="1"/>
</dbReference>
<name>A0A0M8KB58_9CHLR</name>
<evidence type="ECO:0000256" key="2">
    <source>
        <dbReference type="ARBA" id="ARBA00022448"/>
    </source>
</evidence>
<dbReference type="OrthoDB" id="9802471at2"/>
<dbReference type="AlphaFoldDB" id="A0A0M8KB58"/>
<dbReference type="Gene3D" id="1.10.520.20">
    <property type="entry name" value="N-terminal domain of the delta subunit of the F1F0-ATP synthase"/>
    <property type="match status" value="1"/>
</dbReference>
<reference evidence="10" key="2">
    <citation type="submission" date="2015-08" db="EMBL/GenBank/DDBJ databases">
        <title>Draft Genome Sequence of a Heterotrophic Facultative Anaerobic Bacterium Ardenticatena maritima Strain 110S.</title>
        <authorList>
            <person name="Kawaichi S."/>
            <person name="Yoshida T."/>
            <person name="Sako Y."/>
            <person name="Nakamura R."/>
        </authorList>
    </citation>
    <scope>NUCLEOTIDE SEQUENCE [LARGE SCALE GENOMIC DNA]</scope>
    <source>
        <strain evidence="10">110S</strain>
    </source>
</reference>
<dbReference type="RefSeq" id="WP_054493782.1">
    <property type="nucleotide sequence ID" value="NZ_BBZA01000224.1"/>
</dbReference>
<dbReference type="Pfam" id="PF00213">
    <property type="entry name" value="OSCP"/>
    <property type="match status" value="1"/>
</dbReference>
<dbReference type="EMBL" id="BBZA01000224">
    <property type="protein sequence ID" value="GAP64026.1"/>
    <property type="molecule type" value="Genomic_DNA"/>
</dbReference>
<dbReference type="PANTHER" id="PTHR11910">
    <property type="entry name" value="ATP SYNTHASE DELTA CHAIN"/>
    <property type="match status" value="1"/>
</dbReference>
<protein>
    <recommendedName>
        <fullName evidence="8">ATP synthase subunit delta</fullName>
    </recommendedName>
    <alternativeName>
        <fullName evidence="8">ATP synthase F(1) sector subunit delta</fullName>
    </alternativeName>
    <alternativeName>
        <fullName evidence="8">F-type ATPase subunit delta</fullName>
        <shortName evidence="8">F-ATPase subunit delta</shortName>
    </alternativeName>
</protein>
<dbReference type="Proteomes" id="UP000037784">
    <property type="component" value="Unassembled WGS sequence"/>
</dbReference>
<keyword evidence="2 8" id="KW-0813">Transport</keyword>
<keyword evidence="7 8" id="KW-0066">ATP synthesis</keyword>
<dbReference type="FunCoup" id="A0A0M8KB58">
    <property type="interactions" value="446"/>
</dbReference>
<dbReference type="InterPro" id="IPR020781">
    <property type="entry name" value="ATPase_OSCP/d_CS"/>
</dbReference>
<evidence type="ECO:0000256" key="8">
    <source>
        <dbReference type="HAMAP-Rule" id="MF_01416"/>
    </source>
</evidence>
<keyword evidence="3 8" id="KW-0375">Hydrogen ion transport</keyword>
<comment type="function">
    <text evidence="8">This protein is part of the stalk that links CF(0) to CF(1). It either transmits conformational changes from CF(0) to CF(1) or is implicated in proton conduction.</text>
</comment>
<dbReference type="NCBIfam" id="TIGR01145">
    <property type="entry name" value="ATP_synt_delta"/>
    <property type="match status" value="1"/>
</dbReference>
<dbReference type="GO" id="GO:0046933">
    <property type="term" value="F:proton-transporting ATP synthase activity, rotational mechanism"/>
    <property type="evidence" value="ECO:0007669"/>
    <property type="project" value="UniProtKB-UniRule"/>
</dbReference>
<evidence type="ECO:0000256" key="6">
    <source>
        <dbReference type="ARBA" id="ARBA00023196"/>
    </source>
</evidence>
<comment type="similarity">
    <text evidence="8">Belongs to the ATPase delta chain family.</text>
</comment>
<keyword evidence="4 8" id="KW-0406">Ion transport</keyword>
<comment type="function">
    <text evidence="8">F(1)F(0) ATP synthase produces ATP from ADP in the presence of a proton or sodium gradient. F-type ATPases consist of two structural domains, F(1) containing the extramembraneous catalytic core and F(0) containing the membrane proton channel, linked together by a central stalk and a peripheral stalk. During catalysis, ATP synthesis in the catalytic domain of F(1) is coupled via a rotary mechanism of the central stalk subunits to proton translocation.</text>
</comment>
<comment type="caution">
    <text evidence="9">The sequence shown here is derived from an EMBL/GenBank/DDBJ whole genome shotgun (WGS) entry which is preliminary data.</text>
</comment>
<reference evidence="9 10" key="1">
    <citation type="journal article" date="2015" name="Genome Announc.">
        <title>Draft Genome Sequence of a Heterotrophic Facultative Anaerobic Thermophilic Bacterium, Ardenticatena maritima Strain 110ST.</title>
        <authorList>
            <person name="Kawaichi S."/>
            <person name="Yoshida T."/>
            <person name="Sako Y."/>
            <person name="Nakamura R."/>
        </authorList>
    </citation>
    <scope>NUCLEOTIDE SEQUENCE [LARGE SCALE GENOMIC DNA]</scope>
    <source>
        <strain evidence="9 10">110S</strain>
    </source>
</reference>
<evidence type="ECO:0000256" key="3">
    <source>
        <dbReference type="ARBA" id="ARBA00022781"/>
    </source>
</evidence>
<comment type="subcellular location">
    <subcellularLocation>
        <location evidence="8">Cell membrane</location>
        <topology evidence="8">Peripheral membrane protein</topology>
    </subcellularLocation>
    <subcellularLocation>
        <location evidence="1">Membrane</location>
    </subcellularLocation>
</comment>
<evidence type="ECO:0000256" key="5">
    <source>
        <dbReference type="ARBA" id="ARBA00023136"/>
    </source>
</evidence>
<evidence type="ECO:0000256" key="1">
    <source>
        <dbReference type="ARBA" id="ARBA00004370"/>
    </source>
</evidence>
<dbReference type="GO" id="GO:0005886">
    <property type="term" value="C:plasma membrane"/>
    <property type="evidence" value="ECO:0007669"/>
    <property type="project" value="UniProtKB-SubCell"/>
</dbReference>
<keyword evidence="6 8" id="KW-0139">CF(1)</keyword>
<dbReference type="HAMAP" id="MF_01416">
    <property type="entry name" value="ATP_synth_delta_bact"/>
    <property type="match status" value="1"/>
</dbReference>
<dbReference type="InterPro" id="IPR000711">
    <property type="entry name" value="ATPase_OSCP/dsu"/>
</dbReference>
<evidence type="ECO:0000313" key="9">
    <source>
        <dbReference type="EMBL" id="GAP64026.1"/>
    </source>
</evidence>
<keyword evidence="5 8" id="KW-0472">Membrane</keyword>
<keyword evidence="10" id="KW-1185">Reference proteome</keyword>
<evidence type="ECO:0000256" key="4">
    <source>
        <dbReference type="ARBA" id="ARBA00023065"/>
    </source>
</evidence>
<dbReference type="InterPro" id="IPR026015">
    <property type="entry name" value="ATP_synth_OSCP/delta_N_sf"/>
</dbReference>
<accession>A0A0M8KB58</accession>
<organism evidence="9 10">
    <name type="scientific">Ardenticatena maritima</name>
    <dbReference type="NCBI Taxonomy" id="872965"/>
    <lineage>
        <taxon>Bacteria</taxon>
        <taxon>Bacillati</taxon>
        <taxon>Chloroflexota</taxon>
        <taxon>Ardenticatenia</taxon>
        <taxon>Ardenticatenales</taxon>
        <taxon>Ardenticatenaceae</taxon>
        <taxon>Ardenticatena</taxon>
    </lineage>
</organism>
<evidence type="ECO:0000313" key="10">
    <source>
        <dbReference type="Proteomes" id="UP000037784"/>
    </source>
</evidence>
<proteinExistence type="inferred from homology"/>
<sequence length="174" mass="19228">MSAQKTAKIYAQAILQTALEDWLTGIQKVRRLLEENPELLTELEDAGKPPAEREKRLSAVLPKDLKPEVANFVRLLVRNNDLNLLDAIVATLDDILEQTGAHVRTAEITTAVELSPEEKAKLEEKLTAQYGEGLVFEYKVDPAVLGGVRVRIGDHLIDATVAGRLNALRERLVG</sequence>